<feature type="compositionally biased region" description="Low complexity" evidence="15">
    <location>
        <begin position="66"/>
        <end position="76"/>
    </location>
</feature>
<dbReference type="FunFam" id="6.10.140.2220:FF:000002">
    <property type="entry name" value="Protein kinase C-binding protein 1 isoform C"/>
    <property type="match status" value="1"/>
</dbReference>
<keyword evidence="5 13" id="KW-0863">Zinc-finger</keyword>
<dbReference type="InterPro" id="IPR019787">
    <property type="entry name" value="Znf_PHD-finger"/>
</dbReference>
<evidence type="ECO:0000256" key="5">
    <source>
        <dbReference type="ARBA" id="ARBA00022771"/>
    </source>
</evidence>
<evidence type="ECO:0000256" key="2">
    <source>
        <dbReference type="ARBA" id="ARBA00004286"/>
    </source>
</evidence>
<dbReference type="FunFam" id="1.20.920.10:FF:000005">
    <property type="entry name" value="protein kinase C-binding protein 1 isoform X2"/>
    <property type="match status" value="1"/>
</dbReference>
<dbReference type="Gene3D" id="2.30.30.140">
    <property type="match status" value="1"/>
</dbReference>
<evidence type="ECO:0000256" key="7">
    <source>
        <dbReference type="ARBA" id="ARBA00022853"/>
    </source>
</evidence>
<feature type="domain" description="Bromo" evidence="16">
    <location>
        <begin position="207"/>
        <end position="277"/>
    </location>
</feature>
<dbReference type="InterPro" id="IPR037967">
    <property type="entry name" value="ZMYND8_Bromo_dom"/>
</dbReference>
<dbReference type="SUPFAM" id="SSF47370">
    <property type="entry name" value="Bromodomain"/>
    <property type="match status" value="1"/>
</dbReference>
<dbReference type="GO" id="GO:0140006">
    <property type="term" value="F:histone H3 reader activity"/>
    <property type="evidence" value="ECO:0007669"/>
    <property type="project" value="UniProtKB-ARBA"/>
</dbReference>
<gene>
    <name evidence="20" type="primary">ZMYND8</name>
</gene>
<dbReference type="Pfam" id="PF00855">
    <property type="entry name" value="PWWP"/>
    <property type="match status" value="1"/>
</dbReference>
<feature type="compositionally biased region" description="Basic and acidic residues" evidence="15">
    <location>
        <begin position="713"/>
        <end position="749"/>
    </location>
</feature>
<evidence type="ECO:0000256" key="4">
    <source>
        <dbReference type="ARBA" id="ARBA00022723"/>
    </source>
</evidence>
<feature type="compositionally biased region" description="Acidic residues" evidence="15">
    <location>
        <begin position="28"/>
        <end position="44"/>
    </location>
</feature>
<organism evidence="20 21">
    <name type="scientific">Astatotilapia calliptera</name>
    <name type="common">Eastern happy</name>
    <name type="synonym">Chromis callipterus</name>
    <dbReference type="NCBI Taxonomy" id="8154"/>
    <lineage>
        <taxon>Eukaryota</taxon>
        <taxon>Metazoa</taxon>
        <taxon>Chordata</taxon>
        <taxon>Craniata</taxon>
        <taxon>Vertebrata</taxon>
        <taxon>Euteleostomi</taxon>
        <taxon>Actinopterygii</taxon>
        <taxon>Neopterygii</taxon>
        <taxon>Teleostei</taxon>
        <taxon>Neoteleostei</taxon>
        <taxon>Acanthomorphata</taxon>
        <taxon>Ovalentaria</taxon>
        <taxon>Cichlomorphae</taxon>
        <taxon>Cichliformes</taxon>
        <taxon>Cichlidae</taxon>
        <taxon>African cichlids</taxon>
        <taxon>Pseudocrenilabrinae</taxon>
        <taxon>Haplochromini</taxon>
        <taxon>Astatotilapia</taxon>
    </lineage>
</organism>
<evidence type="ECO:0000256" key="14">
    <source>
        <dbReference type="SAM" id="Coils"/>
    </source>
</evidence>
<evidence type="ECO:0000259" key="18">
    <source>
        <dbReference type="PROSITE" id="PS50812"/>
    </source>
</evidence>
<keyword evidence="9 12" id="KW-0103">Bromodomain</keyword>
<dbReference type="CDD" id="cd05508">
    <property type="entry name" value="Bromo_RACK7"/>
    <property type="match status" value="1"/>
</dbReference>
<dbReference type="Proteomes" id="UP000265100">
    <property type="component" value="Chromosome 5"/>
</dbReference>
<evidence type="ECO:0000256" key="12">
    <source>
        <dbReference type="PROSITE-ProRule" id="PRU00035"/>
    </source>
</evidence>
<feature type="compositionally biased region" description="Polar residues" evidence="15">
    <location>
        <begin position="580"/>
        <end position="598"/>
    </location>
</feature>
<dbReference type="AlphaFoldDB" id="A0AAX7VJ04"/>
<keyword evidence="11" id="KW-0539">Nucleus</keyword>
<dbReference type="InterPro" id="IPR000313">
    <property type="entry name" value="PWWP_dom"/>
</dbReference>
<feature type="compositionally biased region" description="Polar residues" evidence="15">
    <location>
        <begin position="481"/>
        <end position="490"/>
    </location>
</feature>
<evidence type="ECO:0000256" key="3">
    <source>
        <dbReference type="ARBA" id="ARBA00022454"/>
    </source>
</evidence>
<dbReference type="Gene3D" id="1.20.920.10">
    <property type="entry name" value="Bromodomain-like"/>
    <property type="match status" value="1"/>
</dbReference>
<evidence type="ECO:0008006" key="22">
    <source>
        <dbReference type="Google" id="ProtNLM"/>
    </source>
</evidence>
<dbReference type="SMART" id="SM00297">
    <property type="entry name" value="BROMO"/>
    <property type="match status" value="1"/>
</dbReference>
<dbReference type="InterPro" id="IPR001487">
    <property type="entry name" value="Bromodomain"/>
</dbReference>
<dbReference type="CDD" id="cd20160">
    <property type="entry name" value="PWWP_PRKCBP1"/>
    <property type="match status" value="1"/>
</dbReference>
<dbReference type="InterPro" id="IPR056987">
    <property type="entry name" value="ZMYND8_CC"/>
</dbReference>
<feature type="compositionally biased region" description="Basic and acidic residues" evidence="15">
    <location>
        <begin position="631"/>
        <end position="644"/>
    </location>
</feature>
<keyword evidence="3" id="KW-0158">Chromosome</keyword>
<dbReference type="PROSITE" id="PS01359">
    <property type="entry name" value="ZF_PHD_1"/>
    <property type="match status" value="1"/>
</dbReference>
<dbReference type="InterPro" id="IPR019786">
    <property type="entry name" value="Zinc_finger_PHD-type_CS"/>
</dbReference>
<protein>
    <recommendedName>
        <fullName evidence="22">Zinc finger, MYND-type containing 8</fullName>
    </recommendedName>
</protein>
<dbReference type="Pfam" id="PF23460">
    <property type="entry name" value="ZMYND8_CC"/>
    <property type="match status" value="1"/>
</dbReference>
<keyword evidence="6" id="KW-0862">Zinc</keyword>
<dbReference type="GO" id="GO:0005694">
    <property type="term" value="C:chromosome"/>
    <property type="evidence" value="ECO:0007669"/>
    <property type="project" value="UniProtKB-SubCell"/>
</dbReference>
<dbReference type="PROSITE" id="PS50016">
    <property type="entry name" value="ZF_PHD_2"/>
    <property type="match status" value="1"/>
</dbReference>
<feature type="region of interest" description="Disordered" evidence="15">
    <location>
        <begin position="631"/>
        <end position="785"/>
    </location>
</feature>
<proteinExistence type="predicted"/>
<keyword evidence="7" id="KW-0156">Chromatin regulator</keyword>
<dbReference type="PROSITE" id="PS50014">
    <property type="entry name" value="BROMODOMAIN_2"/>
    <property type="match status" value="1"/>
</dbReference>
<feature type="compositionally biased region" description="Low complexity" evidence="15">
    <location>
        <begin position="807"/>
        <end position="827"/>
    </location>
</feature>
<keyword evidence="14" id="KW-0175">Coiled coil</keyword>
<reference evidence="20 21" key="1">
    <citation type="submission" date="2018-05" db="EMBL/GenBank/DDBJ databases">
        <authorList>
            <person name="Datahose"/>
        </authorList>
    </citation>
    <scope>NUCLEOTIDE SEQUENCE</scope>
</reference>
<feature type="region of interest" description="Disordered" evidence="15">
    <location>
        <begin position="1083"/>
        <end position="1142"/>
    </location>
</feature>
<feature type="region of interest" description="Disordered" evidence="15">
    <location>
        <begin position="28"/>
        <end position="100"/>
    </location>
</feature>
<keyword evidence="10" id="KW-0804">Transcription</keyword>
<dbReference type="InterPro" id="IPR013083">
    <property type="entry name" value="Znf_RING/FYVE/PHD"/>
</dbReference>
<feature type="domain" description="PHD-type" evidence="17">
    <location>
        <begin position="130"/>
        <end position="175"/>
    </location>
</feature>
<dbReference type="SUPFAM" id="SSF57903">
    <property type="entry name" value="FYVE/PHD zinc finger"/>
    <property type="match status" value="1"/>
</dbReference>
<evidence type="ECO:0000256" key="15">
    <source>
        <dbReference type="SAM" id="MobiDB-lite"/>
    </source>
</evidence>
<feature type="region of interest" description="Disordered" evidence="15">
    <location>
        <begin position="459"/>
        <end position="561"/>
    </location>
</feature>
<name>A0AAX7VJ04_ASTCA</name>
<evidence type="ECO:0000313" key="20">
    <source>
        <dbReference type="Ensembl" id="ENSACLP00000081710.1"/>
    </source>
</evidence>
<dbReference type="InterPro" id="IPR001965">
    <property type="entry name" value="Znf_PHD"/>
</dbReference>
<comment type="subcellular location">
    <subcellularLocation>
        <location evidence="2">Chromosome</location>
    </subcellularLocation>
    <subcellularLocation>
        <location evidence="1">Nucleus</location>
    </subcellularLocation>
</comment>
<dbReference type="FunFam" id="2.30.30.140:FF:000003">
    <property type="entry name" value="Protein kinase C-binding protein 1 isoform C"/>
    <property type="match status" value="1"/>
</dbReference>
<dbReference type="PANTHER" id="PTHR46453:SF5">
    <property type="entry name" value="PROTEIN KINASE C-BINDING PROTEIN 1 ISOFORM X1"/>
    <property type="match status" value="1"/>
</dbReference>
<evidence type="ECO:0000256" key="8">
    <source>
        <dbReference type="ARBA" id="ARBA00023015"/>
    </source>
</evidence>
<feature type="coiled-coil region" evidence="14">
    <location>
        <begin position="993"/>
        <end position="1034"/>
    </location>
</feature>
<dbReference type="GeneTree" id="ENSGT00940000154897"/>
<feature type="compositionally biased region" description="Polar residues" evidence="15">
    <location>
        <begin position="504"/>
        <end position="515"/>
    </location>
</feature>
<evidence type="ECO:0000313" key="21">
    <source>
        <dbReference type="Proteomes" id="UP000265100"/>
    </source>
</evidence>
<feature type="region of interest" description="Disordered" evidence="15">
    <location>
        <begin position="807"/>
        <end position="834"/>
    </location>
</feature>
<reference evidence="20" key="3">
    <citation type="submission" date="2025-08" db="UniProtKB">
        <authorList>
            <consortium name="Ensembl"/>
        </authorList>
    </citation>
    <scope>IDENTIFICATION</scope>
</reference>
<dbReference type="SMART" id="SM00249">
    <property type="entry name" value="PHD"/>
    <property type="match status" value="1"/>
</dbReference>
<dbReference type="InterPro" id="IPR011011">
    <property type="entry name" value="Znf_FYVE_PHD"/>
</dbReference>
<keyword evidence="4" id="KW-0479">Metal-binding</keyword>
<dbReference type="PRINTS" id="PR00503">
    <property type="entry name" value="BROMODOMAIN"/>
</dbReference>
<dbReference type="PROSITE" id="PS01360">
    <property type="entry name" value="ZF_MYND_1"/>
    <property type="match status" value="1"/>
</dbReference>
<dbReference type="GO" id="GO:0005737">
    <property type="term" value="C:cytoplasm"/>
    <property type="evidence" value="ECO:0007669"/>
    <property type="project" value="TreeGrafter"/>
</dbReference>
<dbReference type="InterPro" id="IPR044075">
    <property type="entry name" value="PRKCBP1_PHD"/>
</dbReference>
<feature type="compositionally biased region" description="Basic and acidic residues" evidence="15">
    <location>
        <begin position="668"/>
        <end position="678"/>
    </location>
</feature>
<dbReference type="SMART" id="SM00293">
    <property type="entry name" value="PWWP"/>
    <property type="match status" value="1"/>
</dbReference>
<evidence type="ECO:0000256" key="13">
    <source>
        <dbReference type="PROSITE-ProRule" id="PRU00134"/>
    </source>
</evidence>
<evidence type="ECO:0000256" key="1">
    <source>
        <dbReference type="ARBA" id="ARBA00004123"/>
    </source>
</evidence>
<dbReference type="InterPro" id="IPR021931">
    <property type="entry name" value="ZMYND8"/>
</dbReference>
<dbReference type="Gene3D" id="6.10.140.2220">
    <property type="match status" value="1"/>
</dbReference>
<dbReference type="CDD" id="cd15538">
    <property type="entry name" value="PHD_PRKCBP1"/>
    <property type="match status" value="1"/>
</dbReference>
<dbReference type="InterPro" id="IPR057053">
    <property type="entry name" value="MYND_ZMYND11_ZMYD8"/>
</dbReference>
<dbReference type="Pfam" id="PF12064">
    <property type="entry name" value="DUF3544"/>
    <property type="match status" value="1"/>
</dbReference>
<evidence type="ECO:0000256" key="9">
    <source>
        <dbReference type="ARBA" id="ARBA00023117"/>
    </source>
</evidence>
<dbReference type="Pfam" id="PF24324">
    <property type="entry name" value="MYND_ZMYND11_ZMYD8"/>
    <property type="match status" value="1"/>
</dbReference>
<reference evidence="21" key="2">
    <citation type="submission" date="2023-03" db="EMBL/GenBank/DDBJ databases">
        <authorList>
            <consortium name="Wellcome Sanger Institute Data Sharing"/>
        </authorList>
    </citation>
    <scope>NUCLEOTIDE SEQUENCE [LARGE SCALE GENOMIC DNA]</scope>
</reference>
<keyword evidence="21" id="KW-1185">Reference proteome</keyword>
<dbReference type="GO" id="GO:0008270">
    <property type="term" value="F:zinc ion binding"/>
    <property type="evidence" value="ECO:0007669"/>
    <property type="project" value="UniProtKB-KW"/>
</dbReference>
<keyword evidence="8" id="KW-0805">Transcription regulation</keyword>
<feature type="domain" description="MYND-type" evidence="19">
    <location>
        <begin position="1046"/>
        <end position="1080"/>
    </location>
</feature>
<dbReference type="SUPFAM" id="SSF144232">
    <property type="entry name" value="HIT/MYND zinc finger-like"/>
    <property type="match status" value="1"/>
</dbReference>
<dbReference type="InterPro" id="IPR036427">
    <property type="entry name" value="Bromodomain-like_sf"/>
</dbReference>
<feature type="compositionally biased region" description="Basic and acidic residues" evidence="15">
    <location>
        <begin position="1124"/>
        <end position="1134"/>
    </location>
</feature>
<evidence type="ECO:0000256" key="6">
    <source>
        <dbReference type="ARBA" id="ARBA00022833"/>
    </source>
</evidence>
<evidence type="ECO:0000259" key="19">
    <source>
        <dbReference type="PROSITE" id="PS50865"/>
    </source>
</evidence>
<evidence type="ECO:0000256" key="11">
    <source>
        <dbReference type="ARBA" id="ARBA00023242"/>
    </source>
</evidence>
<dbReference type="GO" id="GO:0003714">
    <property type="term" value="F:transcription corepressor activity"/>
    <property type="evidence" value="ECO:0007669"/>
    <property type="project" value="TreeGrafter"/>
</dbReference>
<dbReference type="PANTHER" id="PTHR46453">
    <property type="entry name" value="PROTEIN KINASE C-BINDING PROTEIN 1"/>
    <property type="match status" value="1"/>
</dbReference>
<feature type="compositionally biased region" description="Basic and acidic residues" evidence="15">
    <location>
        <begin position="45"/>
        <end position="54"/>
    </location>
</feature>
<dbReference type="Ensembl" id="ENSACLT00000049946.1">
    <property type="protein sequence ID" value="ENSACLP00000081710.1"/>
    <property type="gene ID" value="ENSACLG00000019966.2"/>
</dbReference>
<dbReference type="SUPFAM" id="SSF63748">
    <property type="entry name" value="Tudor/PWWP/MBT"/>
    <property type="match status" value="1"/>
</dbReference>
<dbReference type="Gene3D" id="3.30.40.10">
    <property type="entry name" value="Zinc/RING finger domain, C3HC4 (zinc finger)"/>
    <property type="match status" value="1"/>
</dbReference>
<accession>A0AAX7VJ04</accession>
<reference evidence="20" key="4">
    <citation type="submission" date="2025-09" db="UniProtKB">
        <authorList>
            <consortium name="Ensembl"/>
        </authorList>
    </citation>
    <scope>IDENTIFICATION</scope>
</reference>
<dbReference type="PROSITE" id="PS50865">
    <property type="entry name" value="ZF_MYND_2"/>
    <property type="match status" value="1"/>
</dbReference>
<dbReference type="GO" id="GO:0005634">
    <property type="term" value="C:nucleus"/>
    <property type="evidence" value="ECO:0007669"/>
    <property type="project" value="UniProtKB-SubCell"/>
</dbReference>
<evidence type="ECO:0000256" key="10">
    <source>
        <dbReference type="ARBA" id="ARBA00023163"/>
    </source>
</evidence>
<feature type="region of interest" description="Disordered" evidence="15">
    <location>
        <begin position="576"/>
        <end position="598"/>
    </location>
</feature>
<evidence type="ECO:0000259" key="16">
    <source>
        <dbReference type="PROSITE" id="PS50014"/>
    </source>
</evidence>
<dbReference type="InterPro" id="IPR002893">
    <property type="entry name" value="Znf_MYND"/>
</dbReference>
<sequence length="1142" mass="126499">MTHFQLTVTFDCTTHLNTCGNVIFSLEEEEEGKTEEQAVTEEMEISTRSKEAGSTERVAPKRKMPSPSQSSNGHSSAETSPCPVKKKKKPGAVSSSKDQSELRHGPFYYMKQPALTTDPVDVVPQDGRNDFYCWLCHREGQVLCCELCPRVYHAKCLKLPAEPEGDWFCPECEKITVAECIETQSKAMMMLTIDQLSYLLKFALQKMKQPGTEPFQKPVSLEQHPDYAEYIFHPMDLCTLEKNVKKKMYGCTEAFLADAKWILHNCIIYNGGNHKLTTTAKVIVKICEHEMNEIEVCPECYLSACQKRDNWFCEPCSNPHPLVWAKLKGFPFWPAKALREKDGQVDARFFGQHDRAWVPLNNCYLMSKEIPFSVKKTKSIFNSAMQEMEVYVENMRKKFGVFNYAPFRTPYTPDNNFQMLLDPSNPSSGPIKPEKQEKIKLSFDMTASPKIALTRTLLPGAGVGGSAAGRRLPLTDMPRSPMSTNSSAHTGSDGEQETTDKSQTKASNSQFSTGEESMDCTVSPAHPRPGGAGGSLDSPKSLPSQAPGIPKQEKTPQTGSILNLNLDRSKADMDLKELSETVQQKQGATPVLTSPKRQIKSRFQLNLDKTIESCKAQLGIGEISVDVYKGVEHSDSEETDKSDSSDSEYGSDEEQKTKNEQDTAPSEEPQKEPTKTNVKDQPSPSNEEEGRADLLVATESAAGEASVTVSDAQTKEKTSSEVEKESPEKIKAPQESPVPREKSQVKQETKQTVPVEDSDSERELVIDLGEEQGGKERKRRRKDSSPVAIPVTVVSFTAPSPATISLASASSATATPPPSTSTSTTPALKKQRPLLPRETVPVVQRAVVWNPTAKFQTSSQKWHMQKVQRQQQNHTRYQTRQAVKAVQQKDTLLSTSTSAVTLVSSSPASVAMMAASSLGTAAAPSPVATDLYIPTASADVAADIAKYTNKIMDAIKGTMSEIYNDLSKNPSGNTVAEIRRLRIEIEKLQWLHQQELSEMKHNLELTMAEMRQSLEQERERLVSEVKKQMELEKQQAVDETKKKQWCANCRKEAIFYCCWNTSYCDYPCQQAHWPEHMKSCTQSATAPQQEPEAEPTADLPNKGLGQTSGGPNPLRDTPASASSSDKDCDMEKSTDSVAVTLS</sequence>
<feature type="domain" description="PWWP" evidence="18">
    <location>
        <begin position="319"/>
        <end position="369"/>
    </location>
</feature>
<dbReference type="Pfam" id="PF00628">
    <property type="entry name" value="PHD"/>
    <property type="match status" value="1"/>
</dbReference>
<evidence type="ECO:0000259" key="17">
    <source>
        <dbReference type="PROSITE" id="PS50016"/>
    </source>
</evidence>
<dbReference type="Pfam" id="PF00439">
    <property type="entry name" value="Bromodomain"/>
    <property type="match status" value="1"/>
</dbReference>
<dbReference type="PROSITE" id="PS50812">
    <property type="entry name" value="PWWP"/>
    <property type="match status" value="1"/>
</dbReference>